<evidence type="ECO:0000313" key="3">
    <source>
        <dbReference type="Proteomes" id="UP001066276"/>
    </source>
</evidence>
<gene>
    <name evidence="2" type="ORF">NDU88_005598</name>
</gene>
<evidence type="ECO:0000313" key="2">
    <source>
        <dbReference type="EMBL" id="KAJ1085466.1"/>
    </source>
</evidence>
<sequence>MPGIEAALVASGMLCASTGLHVRRVFQIKRAHNVTALDTRLLTTTPSLLPEYPKKAALITEQRLKTRTTASRSVTGPWRRNARARPLQCTAGLSRTEIALRDRAHKARMYSSEPKSQPRQTHTRRDLGHIHCMILPQSLESAARLR</sequence>
<accession>A0AAV7L198</accession>
<name>A0AAV7L198_PLEWA</name>
<protein>
    <submittedName>
        <fullName evidence="2">Uncharacterized protein</fullName>
    </submittedName>
</protein>
<comment type="caution">
    <text evidence="2">The sequence shown here is derived from an EMBL/GenBank/DDBJ whole genome shotgun (WGS) entry which is preliminary data.</text>
</comment>
<dbReference type="AlphaFoldDB" id="A0AAV7L198"/>
<dbReference type="EMBL" id="JANPWB010000016">
    <property type="protein sequence ID" value="KAJ1085466.1"/>
    <property type="molecule type" value="Genomic_DNA"/>
</dbReference>
<organism evidence="2 3">
    <name type="scientific">Pleurodeles waltl</name>
    <name type="common">Iberian ribbed newt</name>
    <dbReference type="NCBI Taxonomy" id="8319"/>
    <lineage>
        <taxon>Eukaryota</taxon>
        <taxon>Metazoa</taxon>
        <taxon>Chordata</taxon>
        <taxon>Craniata</taxon>
        <taxon>Vertebrata</taxon>
        <taxon>Euteleostomi</taxon>
        <taxon>Amphibia</taxon>
        <taxon>Batrachia</taxon>
        <taxon>Caudata</taxon>
        <taxon>Salamandroidea</taxon>
        <taxon>Salamandridae</taxon>
        <taxon>Pleurodelinae</taxon>
        <taxon>Pleurodeles</taxon>
    </lineage>
</organism>
<keyword evidence="3" id="KW-1185">Reference proteome</keyword>
<dbReference type="Proteomes" id="UP001066276">
    <property type="component" value="Chromosome 12"/>
</dbReference>
<evidence type="ECO:0000256" key="1">
    <source>
        <dbReference type="SAM" id="MobiDB-lite"/>
    </source>
</evidence>
<proteinExistence type="predicted"/>
<reference evidence="2" key="1">
    <citation type="journal article" date="2022" name="bioRxiv">
        <title>Sequencing and chromosome-scale assembly of the giantPleurodeles waltlgenome.</title>
        <authorList>
            <person name="Brown T."/>
            <person name="Elewa A."/>
            <person name="Iarovenko S."/>
            <person name="Subramanian E."/>
            <person name="Araus A.J."/>
            <person name="Petzold A."/>
            <person name="Susuki M."/>
            <person name="Suzuki K.-i.T."/>
            <person name="Hayashi T."/>
            <person name="Toyoda A."/>
            <person name="Oliveira C."/>
            <person name="Osipova E."/>
            <person name="Leigh N.D."/>
            <person name="Simon A."/>
            <person name="Yun M.H."/>
        </authorList>
    </citation>
    <scope>NUCLEOTIDE SEQUENCE</scope>
    <source>
        <strain evidence="2">20211129_DDA</strain>
        <tissue evidence="2">Liver</tissue>
    </source>
</reference>
<feature type="region of interest" description="Disordered" evidence="1">
    <location>
        <begin position="106"/>
        <end position="125"/>
    </location>
</feature>